<keyword evidence="3" id="KW-1185">Reference proteome</keyword>
<evidence type="ECO:0000259" key="1">
    <source>
        <dbReference type="Pfam" id="PF07739"/>
    </source>
</evidence>
<gene>
    <name evidence="2" type="ORF">GCM10011409_17710</name>
</gene>
<sequence length="90" mass="10338">MNEAALEAKHFQDAMAKSLREGLSVNDEKVEQLIREHLDFLNQHGHETKAIDFVAQTRFFLHDDFHLNMLENQQTGLAYYLCIAAEAFAS</sequence>
<dbReference type="EMBL" id="BMJD01000011">
    <property type="protein sequence ID" value="GGB40668.1"/>
    <property type="molecule type" value="Genomic_DNA"/>
</dbReference>
<reference evidence="2" key="2">
    <citation type="submission" date="2020-09" db="EMBL/GenBank/DDBJ databases">
        <authorList>
            <person name="Sun Q."/>
            <person name="Zhou Y."/>
        </authorList>
    </citation>
    <scope>NUCLEOTIDE SEQUENCE</scope>
    <source>
        <strain evidence="2">CGMCC 1.15454</strain>
    </source>
</reference>
<dbReference type="InterPro" id="IPR036244">
    <property type="entry name" value="TipA-like_antibiotic-bd"/>
</dbReference>
<dbReference type="SUPFAM" id="SSF89082">
    <property type="entry name" value="Antibiotic binding domain of TipA-like multidrug resistance regulators"/>
    <property type="match status" value="1"/>
</dbReference>
<protein>
    <recommendedName>
        <fullName evidence="1">TipAS antibiotic-recognition domain-containing protein</fullName>
    </recommendedName>
</protein>
<accession>A0A9W5TWS4</accession>
<comment type="caution">
    <text evidence="2">The sequence shown here is derived from an EMBL/GenBank/DDBJ whole genome shotgun (WGS) entry which is preliminary data.</text>
</comment>
<dbReference type="Proteomes" id="UP000621492">
    <property type="component" value="Unassembled WGS sequence"/>
</dbReference>
<feature type="domain" description="TipAS antibiotic-recognition" evidence="1">
    <location>
        <begin position="4"/>
        <end position="87"/>
    </location>
</feature>
<dbReference type="AlphaFoldDB" id="A0A9W5TWS4"/>
<organism evidence="2 3">
    <name type="scientific">Lentibacillus populi</name>
    <dbReference type="NCBI Taxonomy" id="1827502"/>
    <lineage>
        <taxon>Bacteria</taxon>
        <taxon>Bacillati</taxon>
        <taxon>Bacillota</taxon>
        <taxon>Bacilli</taxon>
        <taxon>Bacillales</taxon>
        <taxon>Bacillaceae</taxon>
        <taxon>Lentibacillus</taxon>
    </lineage>
</organism>
<evidence type="ECO:0000313" key="2">
    <source>
        <dbReference type="EMBL" id="GGB40668.1"/>
    </source>
</evidence>
<evidence type="ECO:0000313" key="3">
    <source>
        <dbReference type="Proteomes" id="UP000621492"/>
    </source>
</evidence>
<dbReference type="Pfam" id="PF07739">
    <property type="entry name" value="TipAS"/>
    <property type="match status" value="1"/>
</dbReference>
<name>A0A9W5TWS4_9BACI</name>
<dbReference type="Gene3D" id="1.10.490.50">
    <property type="entry name" value="Antibiotic binding domain of TipA-like multidrug resistance regulators"/>
    <property type="match status" value="1"/>
</dbReference>
<reference evidence="2" key="1">
    <citation type="journal article" date="2014" name="Int. J. Syst. Evol. Microbiol.">
        <title>Complete genome sequence of Corynebacterium casei LMG S-19264T (=DSM 44701T), isolated from a smear-ripened cheese.</title>
        <authorList>
            <consortium name="US DOE Joint Genome Institute (JGI-PGF)"/>
            <person name="Walter F."/>
            <person name="Albersmeier A."/>
            <person name="Kalinowski J."/>
            <person name="Ruckert C."/>
        </authorList>
    </citation>
    <scope>NUCLEOTIDE SEQUENCE</scope>
    <source>
        <strain evidence="2">CGMCC 1.15454</strain>
    </source>
</reference>
<proteinExistence type="predicted"/>
<dbReference type="InterPro" id="IPR012925">
    <property type="entry name" value="TipAS_dom"/>
</dbReference>